<comment type="caution">
    <text evidence="1">The sequence shown here is derived from an EMBL/GenBank/DDBJ whole genome shotgun (WGS) entry which is preliminary data.</text>
</comment>
<dbReference type="AlphaFoldDB" id="A0AAD5RA50"/>
<proteinExistence type="predicted"/>
<sequence>MLMERVASLSNKHDHKHHLGDWSRAMWQNVVNRAIRMLASGPFGSHFFSTVGTVDGN</sequence>
<evidence type="ECO:0000313" key="1">
    <source>
        <dbReference type="EMBL" id="KAJ1372191.1"/>
    </source>
</evidence>
<organism evidence="1 2">
    <name type="scientific">Parelaphostrongylus tenuis</name>
    <name type="common">Meningeal worm</name>
    <dbReference type="NCBI Taxonomy" id="148309"/>
    <lineage>
        <taxon>Eukaryota</taxon>
        <taxon>Metazoa</taxon>
        <taxon>Ecdysozoa</taxon>
        <taxon>Nematoda</taxon>
        <taxon>Chromadorea</taxon>
        <taxon>Rhabditida</taxon>
        <taxon>Rhabditina</taxon>
        <taxon>Rhabditomorpha</taxon>
        <taxon>Strongyloidea</taxon>
        <taxon>Metastrongylidae</taxon>
        <taxon>Parelaphostrongylus</taxon>
    </lineage>
</organism>
<name>A0AAD5RA50_PARTN</name>
<protein>
    <submittedName>
        <fullName evidence="1">Uncharacterized protein</fullName>
    </submittedName>
</protein>
<reference evidence="1" key="1">
    <citation type="submission" date="2021-06" db="EMBL/GenBank/DDBJ databases">
        <title>Parelaphostrongylus tenuis whole genome reference sequence.</title>
        <authorList>
            <person name="Garwood T.J."/>
            <person name="Larsen P.A."/>
            <person name="Fountain-Jones N.M."/>
            <person name="Garbe J.R."/>
            <person name="Macchietto M.G."/>
            <person name="Kania S.A."/>
            <person name="Gerhold R.W."/>
            <person name="Richards J.E."/>
            <person name="Wolf T.M."/>
        </authorList>
    </citation>
    <scope>NUCLEOTIDE SEQUENCE</scope>
    <source>
        <strain evidence="1">MNPRO001-30</strain>
        <tissue evidence="1">Meninges</tissue>
    </source>
</reference>
<dbReference type="Proteomes" id="UP001196413">
    <property type="component" value="Unassembled WGS sequence"/>
</dbReference>
<keyword evidence="2" id="KW-1185">Reference proteome</keyword>
<evidence type="ECO:0000313" key="2">
    <source>
        <dbReference type="Proteomes" id="UP001196413"/>
    </source>
</evidence>
<accession>A0AAD5RA50</accession>
<gene>
    <name evidence="1" type="ORF">KIN20_034282</name>
</gene>
<dbReference type="EMBL" id="JAHQIW010007105">
    <property type="protein sequence ID" value="KAJ1372191.1"/>
    <property type="molecule type" value="Genomic_DNA"/>
</dbReference>